<dbReference type="InterPro" id="IPR032466">
    <property type="entry name" value="Metal_Hydrolase"/>
</dbReference>
<dbReference type="PATRIC" id="fig|869212.3.peg.743"/>
<dbReference type="GO" id="GO:0046872">
    <property type="term" value="F:metal ion binding"/>
    <property type="evidence" value="ECO:0007669"/>
    <property type="project" value="UniProtKB-KW"/>
</dbReference>
<accession>I4B2B2</accession>
<dbReference type="InterPro" id="IPR006330">
    <property type="entry name" value="Ado/ade_deaminase"/>
</dbReference>
<gene>
    <name evidence="8" type="ordered locus">Turpa_0768</name>
</gene>
<dbReference type="AlphaFoldDB" id="I4B2B2"/>
<keyword evidence="6" id="KW-0862">Zinc</keyword>
<evidence type="ECO:0000313" key="9">
    <source>
        <dbReference type="Proteomes" id="UP000006048"/>
    </source>
</evidence>
<keyword evidence="4" id="KW-0479">Metal-binding</keyword>
<dbReference type="KEGG" id="tpx:Turpa_0768"/>
<evidence type="ECO:0000256" key="6">
    <source>
        <dbReference type="ARBA" id="ARBA00022833"/>
    </source>
</evidence>
<dbReference type="PANTHER" id="PTHR11409:SF43">
    <property type="entry name" value="ADENOSINE DEAMINASE"/>
    <property type="match status" value="1"/>
</dbReference>
<evidence type="ECO:0000256" key="4">
    <source>
        <dbReference type="ARBA" id="ARBA00022723"/>
    </source>
</evidence>
<comment type="cofactor">
    <cofactor evidence="1">
        <name>Zn(2+)</name>
        <dbReference type="ChEBI" id="CHEBI:29105"/>
    </cofactor>
</comment>
<evidence type="ECO:0000256" key="3">
    <source>
        <dbReference type="ARBA" id="ARBA00012784"/>
    </source>
</evidence>
<dbReference type="RefSeq" id="WP_014801937.1">
    <property type="nucleotide sequence ID" value="NC_018020.1"/>
</dbReference>
<dbReference type="HOGENOM" id="CLU_039228_0_2_12"/>
<dbReference type="GO" id="GO:0004000">
    <property type="term" value="F:adenosine deaminase activity"/>
    <property type="evidence" value="ECO:0007669"/>
    <property type="project" value="UniProtKB-ARBA"/>
</dbReference>
<evidence type="ECO:0000256" key="5">
    <source>
        <dbReference type="ARBA" id="ARBA00022801"/>
    </source>
</evidence>
<dbReference type="EMBL" id="CP002959">
    <property type="protein sequence ID" value="AFM11419.1"/>
    <property type="molecule type" value="Genomic_DNA"/>
</dbReference>
<comment type="similarity">
    <text evidence="2">Belongs to the metallo-dependent hydrolases superfamily. Adenosine and AMP deaminases family.</text>
</comment>
<dbReference type="OrthoDB" id="9779574at2"/>
<keyword evidence="5" id="KW-0378">Hydrolase</keyword>
<dbReference type="GO" id="GO:0043103">
    <property type="term" value="P:hypoxanthine salvage"/>
    <property type="evidence" value="ECO:0007669"/>
    <property type="project" value="TreeGrafter"/>
</dbReference>
<dbReference type="InterPro" id="IPR001365">
    <property type="entry name" value="A_deaminase_dom"/>
</dbReference>
<dbReference type="GO" id="GO:0006154">
    <property type="term" value="P:adenosine catabolic process"/>
    <property type="evidence" value="ECO:0007669"/>
    <property type="project" value="TreeGrafter"/>
</dbReference>
<dbReference type="PANTHER" id="PTHR11409">
    <property type="entry name" value="ADENOSINE DEAMINASE"/>
    <property type="match status" value="1"/>
</dbReference>
<feature type="domain" description="Adenosine deaminase" evidence="7">
    <location>
        <begin position="3"/>
        <end position="321"/>
    </location>
</feature>
<dbReference type="SUPFAM" id="SSF51556">
    <property type="entry name" value="Metallo-dependent hydrolases"/>
    <property type="match status" value="1"/>
</dbReference>
<evidence type="ECO:0000259" key="7">
    <source>
        <dbReference type="Pfam" id="PF00962"/>
    </source>
</evidence>
<dbReference type="NCBIfam" id="TIGR01430">
    <property type="entry name" value="aden_deam"/>
    <property type="match status" value="1"/>
</dbReference>
<sequence>MIDLHHHFDGAFETETLYKEAKRRNLAQGKLSAEEFAARCQVPQDCNTLTDFLAVFNFFYDIAQDLNFLRDQAQKLPARMAAGGVLYLETRFGPHLFTGDAYSAEQVTQAVVEGIAAGKGAPVRVILCALRNAPIQHVQELVDLYQKFHAHGVCGIDLAGDESKYACREYAPVFDRAHQLGIPITIHAGEAAGPQSVYDAIDLFHARRIGHGIRSIEDERLMRRLADEKIGLEVCLTSNLQTGNAASYAAHPFMKLRAAGLKVTLNTDDPSVSGIDLNHEWAVALREYNLSVADQRELLLNSIDQAFCDATLKATLREQVAARLS</sequence>
<evidence type="ECO:0000256" key="1">
    <source>
        <dbReference type="ARBA" id="ARBA00001947"/>
    </source>
</evidence>
<dbReference type="STRING" id="869212.Turpa_0768"/>
<name>I4B2B2_TURPD</name>
<evidence type="ECO:0000313" key="8">
    <source>
        <dbReference type="EMBL" id="AFM11419.1"/>
    </source>
</evidence>
<keyword evidence="9" id="KW-1185">Reference proteome</keyword>
<dbReference type="GO" id="GO:0005829">
    <property type="term" value="C:cytosol"/>
    <property type="evidence" value="ECO:0007669"/>
    <property type="project" value="TreeGrafter"/>
</dbReference>
<evidence type="ECO:0000256" key="2">
    <source>
        <dbReference type="ARBA" id="ARBA00006676"/>
    </source>
</evidence>
<dbReference type="Proteomes" id="UP000006048">
    <property type="component" value="Chromosome"/>
</dbReference>
<reference evidence="8 9" key="1">
    <citation type="submission" date="2012-06" db="EMBL/GenBank/DDBJ databases">
        <title>The complete chromosome of genome of Turneriella parva DSM 21527.</title>
        <authorList>
            <consortium name="US DOE Joint Genome Institute (JGI-PGF)"/>
            <person name="Lucas S."/>
            <person name="Han J."/>
            <person name="Lapidus A."/>
            <person name="Bruce D."/>
            <person name="Goodwin L."/>
            <person name="Pitluck S."/>
            <person name="Peters L."/>
            <person name="Kyrpides N."/>
            <person name="Mavromatis K."/>
            <person name="Ivanova N."/>
            <person name="Mikhailova N."/>
            <person name="Chertkov O."/>
            <person name="Detter J.C."/>
            <person name="Tapia R."/>
            <person name="Han C."/>
            <person name="Land M."/>
            <person name="Hauser L."/>
            <person name="Markowitz V."/>
            <person name="Cheng J.-F."/>
            <person name="Hugenholtz P."/>
            <person name="Woyke T."/>
            <person name="Wu D."/>
            <person name="Gronow S."/>
            <person name="Wellnitz S."/>
            <person name="Brambilla E."/>
            <person name="Klenk H.-P."/>
            <person name="Eisen J.A."/>
        </authorList>
    </citation>
    <scope>NUCLEOTIDE SEQUENCE [LARGE SCALE GENOMIC DNA]</scope>
    <source>
        <strain evidence="9">ATCC BAA-1111 / DSM 21527 / NCTC 11395 / H</strain>
    </source>
</reference>
<dbReference type="GO" id="GO:0046103">
    <property type="term" value="P:inosine biosynthetic process"/>
    <property type="evidence" value="ECO:0007669"/>
    <property type="project" value="TreeGrafter"/>
</dbReference>
<organism evidence="8 9">
    <name type="scientific">Turneriella parva (strain ATCC BAA-1111 / DSM 21527 / NCTC 11395 / H)</name>
    <name type="common">Leptospira parva</name>
    <dbReference type="NCBI Taxonomy" id="869212"/>
    <lineage>
        <taxon>Bacteria</taxon>
        <taxon>Pseudomonadati</taxon>
        <taxon>Spirochaetota</taxon>
        <taxon>Spirochaetia</taxon>
        <taxon>Leptospirales</taxon>
        <taxon>Leptospiraceae</taxon>
        <taxon>Turneriella</taxon>
    </lineage>
</organism>
<dbReference type="Pfam" id="PF00962">
    <property type="entry name" value="A_deaminase"/>
    <property type="match status" value="1"/>
</dbReference>
<protein>
    <recommendedName>
        <fullName evidence="3">adenosine deaminase</fullName>
        <ecNumber evidence="3">3.5.4.4</ecNumber>
    </recommendedName>
</protein>
<proteinExistence type="inferred from homology"/>
<dbReference type="EC" id="3.5.4.4" evidence="3"/>
<dbReference type="Gene3D" id="3.20.20.140">
    <property type="entry name" value="Metal-dependent hydrolases"/>
    <property type="match status" value="1"/>
</dbReference>